<dbReference type="SUPFAM" id="SSF52540">
    <property type="entry name" value="P-loop containing nucleoside triphosphate hydrolases"/>
    <property type="match status" value="1"/>
</dbReference>
<protein>
    <recommendedName>
        <fullName evidence="2">AAA+ ATPase domain-containing protein</fullName>
    </recommendedName>
</protein>
<dbReference type="Proteomes" id="UP001205105">
    <property type="component" value="Unassembled WGS sequence"/>
</dbReference>
<gene>
    <name evidence="3" type="ORF">COHA_009030</name>
</gene>
<keyword evidence="1" id="KW-0812">Transmembrane</keyword>
<organism evidence="3 4">
    <name type="scientific">Chlorella ohadii</name>
    <dbReference type="NCBI Taxonomy" id="2649997"/>
    <lineage>
        <taxon>Eukaryota</taxon>
        <taxon>Viridiplantae</taxon>
        <taxon>Chlorophyta</taxon>
        <taxon>core chlorophytes</taxon>
        <taxon>Trebouxiophyceae</taxon>
        <taxon>Chlorellales</taxon>
        <taxon>Chlorellaceae</taxon>
        <taxon>Chlorella clade</taxon>
        <taxon>Chlorella</taxon>
    </lineage>
</organism>
<keyword evidence="1" id="KW-1133">Transmembrane helix</keyword>
<dbReference type="Pfam" id="PF13191">
    <property type="entry name" value="AAA_16"/>
    <property type="match status" value="1"/>
</dbReference>
<feature type="domain" description="AAA+ ATPase" evidence="2">
    <location>
        <begin position="139"/>
        <end position="412"/>
    </location>
</feature>
<dbReference type="InterPro" id="IPR003593">
    <property type="entry name" value="AAA+_ATPase"/>
</dbReference>
<keyword evidence="1" id="KW-0472">Membrane</keyword>
<dbReference type="PANTHER" id="PTHR36168">
    <property type="entry name" value="CHROMOSOME 1, WHOLE GENOME SHOTGUN SEQUENCE"/>
    <property type="match status" value="1"/>
</dbReference>
<dbReference type="InterPro" id="IPR041664">
    <property type="entry name" value="AAA_16"/>
</dbReference>
<dbReference type="InterPro" id="IPR027417">
    <property type="entry name" value="P-loop_NTPase"/>
</dbReference>
<dbReference type="PANTHER" id="PTHR36168:SF1">
    <property type="entry name" value="ORC1-LIKE AAA ATPASE DOMAIN-CONTAINING PROTEIN"/>
    <property type="match status" value="1"/>
</dbReference>
<accession>A0AAD5GYG8</accession>
<dbReference type="AlphaFoldDB" id="A0AAD5GYG8"/>
<evidence type="ECO:0000256" key="1">
    <source>
        <dbReference type="SAM" id="Phobius"/>
    </source>
</evidence>
<keyword evidence="4" id="KW-1185">Reference proteome</keyword>
<evidence type="ECO:0000313" key="3">
    <source>
        <dbReference type="EMBL" id="KAI7837154.1"/>
    </source>
</evidence>
<dbReference type="Gene3D" id="3.40.50.300">
    <property type="entry name" value="P-loop containing nucleotide triphosphate hydrolases"/>
    <property type="match status" value="1"/>
</dbReference>
<proteinExistence type="predicted"/>
<comment type="caution">
    <text evidence="3">The sequence shown here is derived from an EMBL/GenBank/DDBJ whole genome shotgun (WGS) entry which is preliminary data.</text>
</comment>
<evidence type="ECO:0000259" key="2">
    <source>
        <dbReference type="SMART" id="SM00382"/>
    </source>
</evidence>
<dbReference type="SMART" id="SM00382">
    <property type="entry name" value="AAA"/>
    <property type="match status" value="1"/>
</dbReference>
<reference evidence="3" key="1">
    <citation type="submission" date="2020-11" db="EMBL/GenBank/DDBJ databases">
        <title>Chlorella ohadii genome sequencing and assembly.</title>
        <authorList>
            <person name="Murik O."/>
            <person name="Treves H."/>
            <person name="Kedem I."/>
            <person name="Shotland Y."/>
            <person name="Kaplan A."/>
        </authorList>
    </citation>
    <scope>NUCLEOTIDE SEQUENCE</scope>
    <source>
        <strain evidence="3">1</strain>
    </source>
</reference>
<sequence length="414" mass="44872">MLGQAALAAAARWAGRTAAAGQGAPTVLRAGQQQSLAFSKAEARRMAEKNGNGGGGGGEGGGWFTDFARSKLRLFVAAGLGLVALNAGSTAAFGWWYRKSVLDTLMHGVLPPPVPPPELERPHLRQRVREILQPQEASRFYHIVTGPPGGGKSTLLREACREMGSGVGYIEVSPAFVMDWGRDLGDAFNFRFQEHVTRLNMVFKPVLGTQYEDPRSQHPLASVRQSAEALHGAAKEFRRKTGRPFVLVIDSADRLSRSEESQKVLGAMLEYARDWAQCAGLVGGSLLLMQRSAAMLKAGVPFPEVKQQLFDLIEIAYLRAGVLDVSPHQEGGLAAIEALLASKNGSISAAEWRGCVPDRERQRELLSKGVLRFDGHSVRFASNLAASYAAEQLRAKLAKSVADVHKGLRRPGWW</sequence>
<name>A0AAD5GYG8_9CHLO</name>
<feature type="transmembrane region" description="Helical" evidence="1">
    <location>
        <begin position="74"/>
        <end position="97"/>
    </location>
</feature>
<dbReference type="EMBL" id="JADXDR010000162">
    <property type="protein sequence ID" value="KAI7837154.1"/>
    <property type="molecule type" value="Genomic_DNA"/>
</dbReference>
<evidence type="ECO:0000313" key="4">
    <source>
        <dbReference type="Proteomes" id="UP001205105"/>
    </source>
</evidence>